<evidence type="ECO:0000256" key="4">
    <source>
        <dbReference type="ARBA" id="ARBA00022519"/>
    </source>
</evidence>
<feature type="domain" description="Penicillin-binding protein transpeptidase" evidence="14">
    <location>
        <begin position="281"/>
        <end position="616"/>
    </location>
</feature>
<evidence type="ECO:0000256" key="9">
    <source>
        <dbReference type="ARBA" id="ARBA00022960"/>
    </source>
</evidence>
<dbReference type="InterPro" id="IPR036138">
    <property type="entry name" value="PBP_dimer_sf"/>
</dbReference>
<keyword evidence="5" id="KW-0121">Carboxypeptidase</keyword>
<keyword evidence="9" id="KW-0133">Cell shape</keyword>
<evidence type="ECO:0000256" key="7">
    <source>
        <dbReference type="ARBA" id="ARBA00022692"/>
    </source>
</evidence>
<evidence type="ECO:0000256" key="13">
    <source>
        <dbReference type="ARBA" id="ARBA00023316"/>
    </source>
</evidence>
<dbReference type="Pfam" id="PF00905">
    <property type="entry name" value="Transpeptidase"/>
    <property type="match status" value="1"/>
</dbReference>
<proteinExistence type="predicted"/>
<sequence>MSRKSKNADEMFDRRMFMAAGVGGVVWATLVSRLFQLQFLDAERYQDLAEANHVKLVLAPPERGQILDRFGRPLASQRQAGRVSVIPEQMSDPEAVLNRISNLIDLPDARRTRLLEDIRNARRRNSAFLPVIVAQELTFEEFSRMQVHAVEMAGVDVQMASTRSYPRGRDFGHVLGYVARASGEDLERMTTGLAPEDARIYQEMFRHPDMRTGRQGMERFAEDWLRGRPGRRRVVANAHGRPLWELQQDPSQAAVPGKDLYVTIDSELQRVAIDRFEGESGAAVVIDIENGDVLAMVSTPAFDPNGFVNGISSADYALLRDDPRSPLYPRAHGGVYPPGSTFKMVVATAALEAGVIKPEERIRCPGHYRFGNRTWHCWKRPGHGAMNMHDAIKQSCDVYFYEIARRAGVEKIAEVSRKFGFGHTWVLGMTGARGGLVPDPEWKQKNRGEPWFEGETLNFGIGQGQLGTTPLQLALMTARIAATGAPIRPRMIGLGPVDEDDALLDAPLDTEIMERMKAGMYGVTSEGGGTAYRSGDLGLGGPRLAGKTGTAQVRRITEQERRSGVRGGEDIARELRDHALFVAYAPADNPKYAISVIVEHGEGGSRTAAPVARDILAAAIRMNSGRTPNYARRAATRPEVVPPEINTGDPA</sequence>
<dbReference type="InterPro" id="IPR017790">
    <property type="entry name" value="Penicillin-binding_protein_2"/>
</dbReference>
<dbReference type="Gene3D" id="3.40.710.10">
    <property type="entry name" value="DD-peptidase/beta-lactamase superfamily"/>
    <property type="match status" value="1"/>
</dbReference>
<accession>A0A059FTB9</accession>
<dbReference type="SUPFAM" id="SSF56519">
    <property type="entry name" value="Penicillin binding protein dimerisation domain"/>
    <property type="match status" value="1"/>
</dbReference>
<dbReference type="PANTHER" id="PTHR30627">
    <property type="entry name" value="PEPTIDOGLYCAN D,D-TRANSPEPTIDASE"/>
    <property type="match status" value="1"/>
</dbReference>
<protein>
    <submittedName>
        <fullName evidence="16">Penicillin-binding protein 2</fullName>
    </submittedName>
</protein>
<reference evidence="16 17" key="1">
    <citation type="submission" date="2013-04" db="EMBL/GenBank/DDBJ databases">
        <title>Hyphomonas hirschiana VP5 Genome Sequencing.</title>
        <authorList>
            <person name="Lai Q."/>
            <person name="Shao Z."/>
        </authorList>
    </citation>
    <scope>NUCLEOTIDE SEQUENCE [LARGE SCALE GENOMIC DNA]</scope>
    <source>
        <strain evidence="16 17">VP5</strain>
    </source>
</reference>
<dbReference type="GO" id="GO:0009002">
    <property type="term" value="F:serine-type D-Ala-D-Ala carboxypeptidase activity"/>
    <property type="evidence" value="ECO:0007669"/>
    <property type="project" value="InterPro"/>
</dbReference>
<gene>
    <name evidence="16" type="ORF">HHI_09887</name>
</gene>
<dbReference type="Pfam" id="PF03717">
    <property type="entry name" value="PBP_dimer"/>
    <property type="match status" value="1"/>
</dbReference>
<evidence type="ECO:0000313" key="17">
    <source>
        <dbReference type="Proteomes" id="UP000025061"/>
    </source>
</evidence>
<dbReference type="GO" id="GO:0008658">
    <property type="term" value="F:penicillin binding"/>
    <property type="evidence" value="ECO:0007669"/>
    <property type="project" value="InterPro"/>
</dbReference>
<dbReference type="GO" id="GO:0009252">
    <property type="term" value="P:peptidoglycan biosynthetic process"/>
    <property type="evidence" value="ECO:0007669"/>
    <property type="project" value="UniProtKB-KW"/>
</dbReference>
<dbReference type="SUPFAM" id="SSF56601">
    <property type="entry name" value="beta-lactamase/transpeptidase-like"/>
    <property type="match status" value="1"/>
</dbReference>
<dbReference type="InterPro" id="IPR005311">
    <property type="entry name" value="PBP_dimer"/>
</dbReference>
<comment type="caution">
    <text evidence="16">The sequence shown here is derived from an EMBL/GenBank/DDBJ whole genome shotgun (WGS) entry which is preliminary data.</text>
</comment>
<dbReference type="GO" id="GO:0008360">
    <property type="term" value="P:regulation of cell shape"/>
    <property type="evidence" value="ECO:0007669"/>
    <property type="project" value="UniProtKB-KW"/>
</dbReference>
<evidence type="ECO:0000313" key="16">
    <source>
        <dbReference type="EMBL" id="KCZ93698.1"/>
    </source>
</evidence>
<name>A0A059FTB9_9PROT</name>
<evidence type="ECO:0000256" key="3">
    <source>
        <dbReference type="ARBA" id="ARBA00022475"/>
    </source>
</evidence>
<dbReference type="GO" id="GO:0005886">
    <property type="term" value="C:plasma membrane"/>
    <property type="evidence" value="ECO:0007669"/>
    <property type="project" value="UniProtKB-SubCell"/>
</dbReference>
<dbReference type="GO" id="GO:0006508">
    <property type="term" value="P:proteolysis"/>
    <property type="evidence" value="ECO:0007669"/>
    <property type="project" value="UniProtKB-KW"/>
</dbReference>
<evidence type="ECO:0000256" key="1">
    <source>
        <dbReference type="ARBA" id="ARBA00004167"/>
    </source>
</evidence>
<dbReference type="PATRIC" id="fig|1280951.3.peg.1995"/>
<dbReference type="Proteomes" id="UP000025061">
    <property type="component" value="Unassembled WGS sequence"/>
</dbReference>
<dbReference type="InterPro" id="IPR050515">
    <property type="entry name" value="Beta-lactam/transpept"/>
</dbReference>
<dbReference type="RefSeq" id="WP_011647909.1">
    <property type="nucleotide sequence ID" value="NZ_ARYI01000007.1"/>
</dbReference>
<comment type="subcellular location">
    <subcellularLocation>
        <location evidence="2">Cell membrane</location>
    </subcellularLocation>
    <subcellularLocation>
        <location evidence="1">Membrane</location>
        <topology evidence="1">Single-pass membrane protein</topology>
    </subcellularLocation>
</comment>
<dbReference type="GO" id="GO:0071972">
    <property type="term" value="F:peptidoglycan L,D-transpeptidase activity"/>
    <property type="evidence" value="ECO:0007669"/>
    <property type="project" value="TreeGrafter"/>
</dbReference>
<evidence type="ECO:0000256" key="5">
    <source>
        <dbReference type="ARBA" id="ARBA00022645"/>
    </source>
</evidence>
<dbReference type="Gene3D" id="3.90.1310.10">
    <property type="entry name" value="Penicillin-binding protein 2a (Domain 2)"/>
    <property type="match status" value="1"/>
</dbReference>
<dbReference type="GO" id="GO:0071555">
    <property type="term" value="P:cell wall organization"/>
    <property type="evidence" value="ECO:0007669"/>
    <property type="project" value="UniProtKB-KW"/>
</dbReference>
<keyword evidence="17" id="KW-1185">Reference proteome</keyword>
<dbReference type="EMBL" id="ARYI01000007">
    <property type="protein sequence ID" value="KCZ93698.1"/>
    <property type="molecule type" value="Genomic_DNA"/>
</dbReference>
<dbReference type="InterPro" id="IPR012338">
    <property type="entry name" value="Beta-lactam/transpept-like"/>
</dbReference>
<evidence type="ECO:0000256" key="2">
    <source>
        <dbReference type="ARBA" id="ARBA00004236"/>
    </source>
</evidence>
<keyword evidence="4" id="KW-0997">Cell inner membrane</keyword>
<keyword evidence="11" id="KW-1133">Transmembrane helix</keyword>
<evidence type="ECO:0000256" key="11">
    <source>
        <dbReference type="ARBA" id="ARBA00022989"/>
    </source>
</evidence>
<keyword evidence="3" id="KW-1003">Cell membrane</keyword>
<keyword evidence="8" id="KW-0378">Hydrolase</keyword>
<dbReference type="AlphaFoldDB" id="A0A059FTB9"/>
<evidence type="ECO:0000259" key="14">
    <source>
        <dbReference type="Pfam" id="PF00905"/>
    </source>
</evidence>
<dbReference type="InterPro" id="IPR001460">
    <property type="entry name" value="PCN-bd_Tpept"/>
</dbReference>
<keyword evidence="7" id="KW-0812">Transmembrane</keyword>
<keyword evidence="10" id="KW-0573">Peptidoglycan synthesis</keyword>
<keyword evidence="13" id="KW-0961">Cell wall biogenesis/degradation</keyword>
<evidence type="ECO:0000256" key="10">
    <source>
        <dbReference type="ARBA" id="ARBA00022984"/>
    </source>
</evidence>
<evidence type="ECO:0000256" key="6">
    <source>
        <dbReference type="ARBA" id="ARBA00022670"/>
    </source>
</evidence>
<organism evidence="16 17">
    <name type="scientific">Hyphomonas hirschiana VP5</name>
    <dbReference type="NCBI Taxonomy" id="1280951"/>
    <lineage>
        <taxon>Bacteria</taxon>
        <taxon>Pseudomonadati</taxon>
        <taxon>Pseudomonadota</taxon>
        <taxon>Alphaproteobacteria</taxon>
        <taxon>Hyphomonadales</taxon>
        <taxon>Hyphomonadaceae</taxon>
        <taxon>Hyphomonas</taxon>
    </lineage>
</organism>
<evidence type="ECO:0000256" key="12">
    <source>
        <dbReference type="ARBA" id="ARBA00023136"/>
    </source>
</evidence>
<feature type="domain" description="Penicillin-binding protein dimerisation" evidence="15">
    <location>
        <begin position="60"/>
        <end position="246"/>
    </location>
</feature>
<keyword evidence="12" id="KW-0472">Membrane</keyword>
<evidence type="ECO:0000259" key="15">
    <source>
        <dbReference type="Pfam" id="PF03717"/>
    </source>
</evidence>
<dbReference type="NCBIfam" id="TIGR03423">
    <property type="entry name" value="pbp2_mrdA"/>
    <property type="match status" value="1"/>
</dbReference>
<dbReference type="PANTHER" id="PTHR30627:SF2">
    <property type="entry name" value="PEPTIDOGLYCAN D,D-TRANSPEPTIDASE MRDA"/>
    <property type="match status" value="1"/>
</dbReference>
<keyword evidence="6" id="KW-0645">Protease</keyword>
<evidence type="ECO:0000256" key="8">
    <source>
        <dbReference type="ARBA" id="ARBA00022801"/>
    </source>
</evidence>